<keyword evidence="12" id="KW-1185">Reference proteome</keyword>
<dbReference type="RefSeq" id="WP_132012150.1">
    <property type="nucleotide sequence ID" value="NZ_SLUN01000001.1"/>
</dbReference>
<dbReference type="InterPro" id="IPR017871">
    <property type="entry name" value="ABC_transporter-like_CS"/>
</dbReference>
<dbReference type="Pfam" id="PF00005">
    <property type="entry name" value="ABC_tran"/>
    <property type="match status" value="2"/>
</dbReference>
<dbReference type="PANTHER" id="PTHR43790">
    <property type="entry name" value="CARBOHYDRATE TRANSPORT ATP-BINDING PROTEIN MG119-RELATED"/>
    <property type="match status" value="1"/>
</dbReference>
<dbReference type="EMBL" id="SLUN01000001">
    <property type="protein sequence ID" value="TCL76745.1"/>
    <property type="molecule type" value="Genomic_DNA"/>
</dbReference>
<dbReference type="GO" id="GO:0005524">
    <property type="term" value="F:ATP binding"/>
    <property type="evidence" value="ECO:0007669"/>
    <property type="project" value="UniProtKB-KW"/>
</dbReference>
<evidence type="ECO:0000256" key="3">
    <source>
        <dbReference type="ARBA" id="ARBA00022475"/>
    </source>
</evidence>
<keyword evidence="5" id="KW-0677">Repeat</keyword>
<keyword evidence="2" id="KW-0813">Transport</keyword>
<evidence type="ECO:0000256" key="5">
    <source>
        <dbReference type="ARBA" id="ARBA00022737"/>
    </source>
</evidence>
<dbReference type="SMART" id="SM00382">
    <property type="entry name" value="AAA"/>
    <property type="match status" value="2"/>
</dbReference>
<dbReference type="GO" id="GO:0016887">
    <property type="term" value="F:ATP hydrolysis activity"/>
    <property type="evidence" value="ECO:0007669"/>
    <property type="project" value="InterPro"/>
</dbReference>
<dbReference type="AlphaFoldDB" id="A0A4R1SB27"/>
<comment type="subcellular location">
    <subcellularLocation>
        <location evidence="1">Cell membrane</location>
        <topology evidence="1">Peripheral membrane protein</topology>
    </subcellularLocation>
</comment>
<feature type="domain" description="ABC transporter" evidence="10">
    <location>
        <begin position="260"/>
        <end position="496"/>
    </location>
</feature>
<dbReference type="SUPFAM" id="SSF52540">
    <property type="entry name" value="P-loop containing nucleoside triphosphate hydrolases"/>
    <property type="match status" value="2"/>
</dbReference>
<keyword evidence="8" id="KW-1278">Translocase</keyword>
<evidence type="ECO:0000313" key="12">
    <source>
        <dbReference type="Proteomes" id="UP000295008"/>
    </source>
</evidence>
<evidence type="ECO:0000256" key="6">
    <source>
        <dbReference type="ARBA" id="ARBA00022741"/>
    </source>
</evidence>
<evidence type="ECO:0000259" key="10">
    <source>
        <dbReference type="PROSITE" id="PS50893"/>
    </source>
</evidence>
<evidence type="ECO:0000256" key="7">
    <source>
        <dbReference type="ARBA" id="ARBA00022840"/>
    </source>
</evidence>
<organism evidence="11 12">
    <name type="scientific">Hydrogenispora ethanolica</name>
    <dbReference type="NCBI Taxonomy" id="1082276"/>
    <lineage>
        <taxon>Bacteria</taxon>
        <taxon>Bacillati</taxon>
        <taxon>Bacillota</taxon>
        <taxon>Hydrogenispora</taxon>
    </lineage>
</organism>
<evidence type="ECO:0000256" key="4">
    <source>
        <dbReference type="ARBA" id="ARBA00022597"/>
    </source>
</evidence>
<dbReference type="Gene3D" id="3.40.50.300">
    <property type="entry name" value="P-loop containing nucleotide triphosphate hydrolases"/>
    <property type="match status" value="2"/>
</dbReference>
<evidence type="ECO:0000256" key="1">
    <source>
        <dbReference type="ARBA" id="ARBA00004202"/>
    </source>
</evidence>
<sequence length="509" mass="56831">MNQEPILQAKGIFKGFPGVQALEDVSCDIYPGEVHVLIGENGAGKSTLSKILMGAYSHDAGQLFLEGRPVRFQRPLDALKEGIGGVHQELMLVPWLNVAQNIFLNREPRRAGLFIDHRRMHEESRRILAELDVTIDTETPVKYLSTALQEMVEIAKILAFNPRVLILDEPTAVLTEREVKSLFRRIQCLKEAGVAIIYISHRLPEIRQIGDRITILRDGRHVKTVPMAEITNDQIVQLMVGRSLTNLYPRRRRAPGEEALRVEDLTVKSGPRSVDLEVYKGEIVGIAGLVGAGRSEVARAVFGIDKIEKGQVYLFGEPVTPRSPFQMVRQGVGLIPEDRKLLGLALKTTVAWNTVMASLRKCFPKMVVNDQKIRGIAEHFVKELRIATPDVGRQVRFLSGGNQQKVVLAKWLNTESKLLIFDEPTRGIDVGAKVEVHTLMDQYAQENAVLMISSDLPEVIGMSDRIYVMYQGRIVGHFRHEEATQDKIASLMLGVGVTNDASKECANRS</sequence>
<proteinExistence type="predicted"/>
<dbReference type="OrthoDB" id="9776369at2"/>
<dbReference type="PROSITE" id="PS00211">
    <property type="entry name" value="ABC_TRANSPORTER_1"/>
    <property type="match status" value="1"/>
</dbReference>
<keyword evidence="4" id="KW-0762">Sugar transport</keyword>
<dbReference type="FunFam" id="3.40.50.300:FF:000127">
    <property type="entry name" value="Ribose import ATP-binding protein RbsA"/>
    <property type="match status" value="1"/>
</dbReference>
<protein>
    <submittedName>
        <fullName evidence="11">Monosaccharide ABC transporter ATP-binding protein (CUT2 family)</fullName>
    </submittedName>
</protein>
<evidence type="ECO:0000313" key="11">
    <source>
        <dbReference type="EMBL" id="TCL76745.1"/>
    </source>
</evidence>
<dbReference type="CDD" id="cd03215">
    <property type="entry name" value="ABC_Carb_Monos_II"/>
    <property type="match status" value="1"/>
</dbReference>
<gene>
    <name evidence="11" type="ORF">EDC14_100125</name>
</gene>
<comment type="caution">
    <text evidence="11">The sequence shown here is derived from an EMBL/GenBank/DDBJ whole genome shotgun (WGS) entry which is preliminary data.</text>
</comment>
<dbReference type="PROSITE" id="PS50893">
    <property type="entry name" value="ABC_TRANSPORTER_2"/>
    <property type="match status" value="2"/>
</dbReference>
<name>A0A4R1SB27_HYDET</name>
<evidence type="ECO:0000256" key="8">
    <source>
        <dbReference type="ARBA" id="ARBA00022967"/>
    </source>
</evidence>
<dbReference type="Proteomes" id="UP000295008">
    <property type="component" value="Unassembled WGS sequence"/>
</dbReference>
<dbReference type="InterPro" id="IPR003439">
    <property type="entry name" value="ABC_transporter-like_ATP-bd"/>
</dbReference>
<reference evidence="11 12" key="1">
    <citation type="submission" date="2019-03" db="EMBL/GenBank/DDBJ databases">
        <title>Genomic Encyclopedia of Type Strains, Phase IV (KMG-IV): sequencing the most valuable type-strain genomes for metagenomic binning, comparative biology and taxonomic classification.</title>
        <authorList>
            <person name="Goeker M."/>
        </authorList>
    </citation>
    <scope>NUCLEOTIDE SEQUENCE [LARGE SCALE GENOMIC DNA]</scope>
    <source>
        <strain evidence="11 12">LX-B</strain>
    </source>
</reference>
<dbReference type="GO" id="GO:0005886">
    <property type="term" value="C:plasma membrane"/>
    <property type="evidence" value="ECO:0007669"/>
    <property type="project" value="UniProtKB-SubCell"/>
</dbReference>
<keyword evidence="3" id="KW-1003">Cell membrane</keyword>
<accession>A0A4R1SB27</accession>
<dbReference type="CDD" id="cd03216">
    <property type="entry name" value="ABC_Carb_Monos_I"/>
    <property type="match status" value="1"/>
</dbReference>
<evidence type="ECO:0000256" key="9">
    <source>
        <dbReference type="ARBA" id="ARBA00023136"/>
    </source>
</evidence>
<evidence type="ECO:0000256" key="2">
    <source>
        <dbReference type="ARBA" id="ARBA00022448"/>
    </source>
</evidence>
<dbReference type="PANTHER" id="PTHR43790:SF3">
    <property type="entry name" value="D-ALLOSE IMPORT ATP-BINDING PROTEIN ALSA-RELATED"/>
    <property type="match status" value="1"/>
</dbReference>
<feature type="domain" description="ABC transporter" evidence="10">
    <location>
        <begin position="7"/>
        <end position="243"/>
    </location>
</feature>
<dbReference type="InterPro" id="IPR003593">
    <property type="entry name" value="AAA+_ATPase"/>
</dbReference>
<dbReference type="InterPro" id="IPR027417">
    <property type="entry name" value="P-loop_NTPase"/>
</dbReference>
<dbReference type="InterPro" id="IPR050107">
    <property type="entry name" value="ABC_carbohydrate_import_ATPase"/>
</dbReference>
<keyword evidence="7 11" id="KW-0067">ATP-binding</keyword>
<keyword evidence="6" id="KW-0547">Nucleotide-binding</keyword>
<keyword evidence="9" id="KW-0472">Membrane</keyword>